<keyword evidence="2" id="KW-1133">Transmembrane helix</keyword>
<evidence type="ECO:0000256" key="2">
    <source>
        <dbReference type="SAM" id="Phobius"/>
    </source>
</evidence>
<keyword evidence="2" id="KW-0472">Membrane</keyword>
<feature type="region of interest" description="Disordered" evidence="1">
    <location>
        <begin position="52"/>
        <end position="107"/>
    </location>
</feature>
<gene>
    <name evidence="3" type="ORF">PUN28_011862</name>
</gene>
<evidence type="ECO:0000256" key="1">
    <source>
        <dbReference type="SAM" id="MobiDB-lite"/>
    </source>
</evidence>
<proteinExistence type="predicted"/>
<organism evidence="3 4">
    <name type="scientific">Cardiocondyla obscurior</name>
    <dbReference type="NCBI Taxonomy" id="286306"/>
    <lineage>
        <taxon>Eukaryota</taxon>
        <taxon>Metazoa</taxon>
        <taxon>Ecdysozoa</taxon>
        <taxon>Arthropoda</taxon>
        <taxon>Hexapoda</taxon>
        <taxon>Insecta</taxon>
        <taxon>Pterygota</taxon>
        <taxon>Neoptera</taxon>
        <taxon>Endopterygota</taxon>
        <taxon>Hymenoptera</taxon>
        <taxon>Apocrita</taxon>
        <taxon>Aculeata</taxon>
        <taxon>Formicoidea</taxon>
        <taxon>Formicidae</taxon>
        <taxon>Myrmicinae</taxon>
        <taxon>Cardiocondyla</taxon>
    </lineage>
</organism>
<dbReference type="Proteomes" id="UP001430953">
    <property type="component" value="Unassembled WGS sequence"/>
</dbReference>
<evidence type="ECO:0000313" key="4">
    <source>
        <dbReference type="Proteomes" id="UP001430953"/>
    </source>
</evidence>
<comment type="caution">
    <text evidence="3">The sequence shown here is derived from an EMBL/GenBank/DDBJ whole genome shotgun (WGS) entry which is preliminary data.</text>
</comment>
<keyword evidence="2" id="KW-0812">Transmembrane</keyword>
<dbReference type="AlphaFoldDB" id="A0AAW2FKZ0"/>
<feature type="compositionally biased region" description="Basic residues" evidence="1">
    <location>
        <begin position="56"/>
        <end position="100"/>
    </location>
</feature>
<keyword evidence="4" id="KW-1185">Reference proteome</keyword>
<reference evidence="3 4" key="1">
    <citation type="submission" date="2023-03" db="EMBL/GenBank/DDBJ databases">
        <title>High recombination rates correlate with genetic variation in Cardiocondyla obscurior ants.</title>
        <authorList>
            <person name="Errbii M."/>
        </authorList>
    </citation>
    <scope>NUCLEOTIDE SEQUENCE [LARGE SCALE GENOMIC DNA]</scope>
    <source>
        <strain evidence="3">Alpha-2009</strain>
        <tissue evidence="3">Whole body</tissue>
    </source>
</reference>
<sequence length="107" mass="12209">MLYHIGAILGLRFTVPHGFIMLITFYHRGEPRSTFYSAEEVFHVFTSVKKSATKSSTRRKKSKSTTTRKTKKKKKTRTKGGNSKKSKIARQKHTSVGKKRSVSDIFS</sequence>
<name>A0AAW2FKZ0_9HYME</name>
<protein>
    <submittedName>
        <fullName evidence="3">Uncharacterized protein</fullName>
    </submittedName>
</protein>
<dbReference type="EMBL" id="JADYXP020000011">
    <property type="protein sequence ID" value="KAL0114817.1"/>
    <property type="molecule type" value="Genomic_DNA"/>
</dbReference>
<evidence type="ECO:0000313" key="3">
    <source>
        <dbReference type="EMBL" id="KAL0114817.1"/>
    </source>
</evidence>
<feature type="transmembrane region" description="Helical" evidence="2">
    <location>
        <begin position="6"/>
        <end position="26"/>
    </location>
</feature>
<accession>A0AAW2FKZ0</accession>